<sequence length="118" mass="13790">MPTYYHSITSRNNAPISNFGGGFRCKSEYPWCIKKFLDDQKFKFLLNLSKTRIFANNFEVGKSKNFCRNDNDLSSNDFKYFISRKNLKILPIFVIGIFFTPLKHKPPFSPITENYTIG</sequence>
<comment type="caution">
    <text evidence="1">The sequence shown here is derived from an EMBL/GenBank/DDBJ whole genome shotgun (WGS) entry which is preliminary data.</text>
</comment>
<keyword evidence="2" id="KW-1185">Reference proteome</keyword>
<organism evidence="1 2">
    <name type="scientific">Aphis craccivora</name>
    <name type="common">Cowpea aphid</name>
    <dbReference type="NCBI Taxonomy" id="307492"/>
    <lineage>
        <taxon>Eukaryota</taxon>
        <taxon>Metazoa</taxon>
        <taxon>Ecdysozoa</taxon>
        <taxon>Arthropoda</taxon>
        <taxon>Hexapoda</taxon>
        <taxon>Insecta</taxon>
        <taxon>Pterygota</taxon>
        <taxon>Neoptera</taxon>
        <taxon>Paraneoptera</taxon>
        <taxon>Hemiptera</taxon>
        <taxon>Sternorrhyncha</taxon>
        <taxon>Aphidomorpha</taxon>
        <taxon>Aphidoidea</taxon>
        <taxon>Aphididae</taxon>
        <taxon>Aphidini</taxon>
        <taxon>Aphis</taxon>
        <taxon>Aphis</taxon>
    </lineage>
</organism>
<dbReference type="AlphaFoldDB" id="A0A6G0ZCL2"/>
<dbReference type="EMBL" id="VUJU01000722">
    <property type="protein sequence ID" value="KAF0768677.1"/>
    <property type="molecule type" value="Genomic_DNA"/>
</dbReference>
<evidence type="ECO:0000313" key="2">
    <source>
        <dbReference type="Proteomes" id="UP000478052"/>
    </source>
</evidence>
<evidence type="ECO:0000313" key="1">
    <source>
        <dbReference type="EMBL" id="KAF0768677.1"/>
    </source>
</evidence>
<gene>
    <name evidence="1" type="ORF">FWK35_00028840</name>
</gene>
<reference evidence="1 2" key="1">
    <citation type="submission" date="2019-08" db="EMBL/GenBank/DDBJ databases">
        <title>Whole genome of Aphis craccivora.</title>
        <authorList>
            <person name="Voronova N.V."/>
            <person name="Shulinski R.S."/>
            <person name="Bandarenka Y.V."/>
            <person name="Zhorov D.G."/>
            <person name="Warner D."/>
        </authorList>
    </citation>
    <scope>NUCLEOTIDE SEQUENCE [LARGE SCALE GENOMIC DNA]</scope>
    <source>
        <strain evidence="1">180601</strain>
        <tissue evidence="1">Whole Body</tissue>
    </source>
</reference>
<dbReference type="Proteomes" id="UP000478052">
    <property type="component" value="Unassembled WGS sequence"/>
</dbReference>
<name>A0A6G0ZCL2_APHCR</name>
<accession>A0A6G0ZCL2</accession>
<protein>
    <submittedName>
        <fullName evidence="1">Uncharacterized protein</fullName>
    </submittedName>
</protein>
<proteinExistence type="predicted"/>